<feature type="compositionally biased region" description="Pro residues" evidence="1">
    <location>
        <begin position="289"/>
        <end position="314"/>
    </location>
</feature>
<evidence type="ECO:0000259" key="2">
    <source>
        <dbReference type="PROSITE" id="PS50006"/>
    </source>
</evidence>
<dbReference type="InterPro" id="IPR008984">
    <property type="entry name" value="SMAD_FHA_dom_sf"/>
</dbReference>
<dbReference type="PROSITE" id="PS50006">
    <property type="entry name" value="FHA_DOMAIN"/>
    <property type="match status" value="1"/>
</dbReference>
<reference evidence="3 4" key="1">
    <citation type="submission" date="2016-10" db="EMBL/GenBank/DDBJ databases">
        <authorList>
            <person name="de Groot N.N."/>
        </authorList>
    </citation>
    <scope>NUCLEOTIDE SEQUENCE [LARGE SCALE GENOMIC DNA]</scope>
    <source>
        <strain evidence="3 4">ATCC 700224</strain>
    </source>
</reference>
<dbReference type="RefSeq" id="WP_092787584.1">
    <property type="nucleotide sequence ID" value="NZ_FNAP01000013.1"/>
</dbReference>
<dbReference type="Pfam" id="PF20232">
    <property type="entry name" value="T6SS_FHA_C"/>
    <property type="match status" value="1"/>
</dbReference>
<sequence length="614" mass="64976">MAARLTLTLSSGLPGGPPAGTSQVLESGRLTLGRGPDNDWVLADPERLLSKQHCEIAWTGDAFVLTDTSTNGVFINNAQAPVGRGQTVELAPGDSVRLGDYELLARIDDDIDREDVEEYARDAQPWTAFEERTYYGTGSAPPQSPSADDDGPGWIGGQRDDGNGGRFGGRGASSSTGAGLSPFEDQPADWLDDPIRPKAPPRPPATPADHTPAEHDVMHTPRIMHEKRPEVLSKDWDSELDDLLGNAPLQPGTGRAPPPPSSPPPSPPASGADDFDDLLGDAPIAGGQPSPPPAPTPTPTPDSRPASRPIPPPTFDDDDDDAPLISGSFPDDEENSGDRVPPPTQEADAPPPPQPTPAPAAEPPARPRPPAPTPDPPPARPADTKANPFAMDDGEAARPTRPTPVARAEPPPSAGAGPTDASGEALIAAFLRGAHLDHAPKNVSPEDLMETAGALLVAMTEGLRDLLQARATVKNEIRAEQTMIRARGNNALKFSVNATEALERLLAPPGQTYMDGHAATEEAFKDLRTHELATMAGSAAAIQAVLATFDPATLEGKLSGRQGLGGLLSGGRRAKLWELYEAHYRELADEATEDFDSRFQREFRKAYERLSKDV</sequence>
<name>A0A1G7G5P5_9PROT</name>
<dbReference type="InterPro" id="IPR017735">
    <property type="entry name" value="T6SS_FHA"/>
</dbReference>
<feature type="compositionally biased region" description="Basic and acidic residues" evidence="1">
    <location>
        <begin position="211"/>
        <end position="237"/>
    </location>
</feature>
<feature type="compositionally biased region" description="Pro residues" evidence="1">
    <location>
        <begin position="256"/>
        <end position="268"/>
    </location>
</feature>
<keyword evidence="4" id="KW-1185">Reference proteome</keyword>
<feature type="region of interest" description="Disordered" evidence="1">
    <location>
        <begin position="134"/>
        <end position="421"/>
    </location>
</feature>
<dbReference type="STRING" id="69960.SAMN05421720_11397"/>
<dbReference type="CDD" id="cd00060">
    <property type="entry name" value="FHA"/>
    <property type="match status" value="1"/>
</dbReference>
<dbReference type="Pfam" id="PF00498">
    <property type="entry name" value="FHA"/>
    <property type="match status" value="1"/>
</dbReference>
<dbReference type="InterPro" id="IPR000253">
    <property type="entry name" value="FHA_dom"/>
</dbReference>
<dbReference type="InterPro" id="IPR046883">
    <property type="entry name" value="T6SS_FHA_C"/>
</dbReference>
<evidence type="ECO:0000256" key="1">
    <source>
        <dbReference type="SAM" id="MobiDB-lite"/>
    </source>
</evidence>
<organism evidence="3 4">
    <name type="scientific">Rhodospira trueperi</name>
    <dbReference type="NCBI Taxonomy" id="69960"/>
    <lineage>
        <taxon>Bacteria</taxon>
        <taxon>Pseudomonadati</taxon>
        <taxon>Pseudomonadota</taxon>
        <taxon>Alphaproteobacteria</taxon>
        <taxon>Rhodospirillales</taxon>
        <taxon>Rhodospirillaceae</taxon>
        <taxon>Rhodospira</taxon>
    </lineage>
</organism>
<proteinExistence type="predicted"/>
<dbReference type="SMART" id="SM00240">
    <property type="entry name" value="FHA"/>
    <property type="match status" value="1"/>
</dbReference>
<evidence type="ECO:0000313" key="3">
    <source>
        <dbReference type="EMBL" id="SDE83430.1"/>
    </source>
</evidence>
<feature type="domain" description="FHA" evidence="2">
    <location>
        <begin position="30"/>
        <end position="80"/>
    </location>
</feature>
<dbReference type="EMBL" id="FNAP01000013">
    <property type="protein sequence ID" value="SDE83430.1"/>
    <property type="molecule type" value="Genomic_DNA"/>
</dbReference>
<dbReference type="Gene3D" id="2.60.200.20">
    <property type="match status" value="1"/>
</dbReference>
<feature type="compositionally biased region" description="Low complexity" evidence="1">
    <location>
        <begin position="1"/>
        <end position="12"/>
    </location>
</feature>
<dbReference type="NCBIfam" id="TIGR03354">
    <property type="entry name" value="VI_FHA"/>
    <property type="match status" value="1"/>
</dbReference>
<accession>A0A1G7G5P5</accession>
<feature type="compositionally biased region" description="Pro residues" evidence="1">
    <location>
        <begin position="197"/>
        <end position="206"/>
    </location>
</feature>
<gene>
    <name evidence="3" type="ORF">SAMN05421720_11397</name>
</gene>
<dbReference type="SUPFAM" id="SSF49879">
    <property type="entry name" value="SMAD/FHA domain"/>
    <property type="match status" value="1"/>
</dbReference>
<protein>
    <submittedName>
        <fullName evidence="3">Type VI secretion system protein</fullName>
    </submittedName>
</protein>
<feature type="region of interest" description="Disordered" evidence="1">
    <location>
        <begin position="1"/>
        <end position="21"/>
    </location>
</feature>
<feature type="compositionally biased region" description="Pro residues" evidence="1">
    <location>
        <begin position="340"/>
        <end position="380"/>
    </location>
</feature>
<dbReference type="OrthoDB" id="273564at2"/>
<dbReference type="AlphaFoldDB" id="A0A1G7G5P5"/>
<dbReference type="Proteomes" id="UP000199412">
    <property type="component" value="Unassembled WGS sequence"/>
</dbReference>
<evidence type="ECO:0000313" key="4">
    <source>
        <dbReference type="Proteomes" id="UP000199412"/>
    </source>
</evidence>